<dbReference type="EMBL" id="KZ805305">
    <property type="protein sequence ID" value="PVI07268.1"/>
    <property type="molecule type" value="Genomic_DNA"/>
</dbReference>
<evidence type="ECO:0000313" key="2">
    <source>
        <dbReference type="EMBL" id="PVI07268.1"/>
    </source>
</evidence>
<protein>
    <submittedName>
        <fullName evidence="2">Uncharacterized protein</fullName>
    </submittedName>
</protein>
<reference evidence="2 3" key="1">
    <citation type="journal article" date="2018" name="Sci. Rep.">
        <title>Comparative genomics provides insights into the lifestyle and reveals functional heterogeneity of dark septate endophytic fungi.</title>
        <authorList>
            <person name="Knapp D.G."/>
            <person name="Nemeth J.B."/>
            <person name="Barry K."/>
            <person name="Hainaut M."/>
            <person name="Henrissat B."/>
            <person name="Johnson J."/>
            <person name="Kuo A."/>
            <person name="Lim J.H.P."/>
            <person name="Lipzen A."/>
            <person name="Nolan M."/>
            <person name="Ohm R.A."/>
            <person name="Tamas L."/>
            <person name="Grigoriev I.V."/>
            <person name="Spatafora J.W."/>
            <person name="Nagy L.G."/>
            <person name="Kovacs G.M."/>
        </authorList>
    </citation>
    <scope>NUCLEOTIDE SEQUENCE [LARGE SCALE GENOMIC DNA]</scope>
    <source>
        <strain evidence="2 3">DSE2036</strain>
    </source>
</reference>
<evidence type="ECO:0000313" key="3">
    <source>
        <dbReference type="Proteomes" id="UP000244855"/>
    </source>
</evidence>
<gene>
    <name evidence="2" type="ORF">DM02DRAFT_357741</name>
</gene>
<dbReference type="Proteomes" id="UP000244855">
    <property type="component" value="Unassembled WGS sequence"/>
</dbReference>
<organism evidence="2 3">
    <name type="scientific">Periconia macrospinosa</name>
    <dbReference type="NCBI Taxonomy" id="97972"/>
    <lineage>
        <taxon>Eukaryota</taxon>
        <taxon>Fungi</taxon>
        <taxon>Dikarya</taxon>
        <taxon>Ascomycota</taxon>
        <taxon>Pezizomycotina</taxon>
        <taxon>Dothideomycetes</taxon>
        <taxon>Pleosporomycetidae</taxon>
        <taxon>Pleosporales</taxon>
        <taxon>Massarineae</taxon>
        <taxon>Periconiaceae</taxon>
        <taxon>Periconia</taxon>
    </lineage>
</organism>
<dbReference type="OrthoDB" id="3783451at2759"/>
<proteinExistence type="predicted"/>
<evidence type="ECO:0000256" key="1">
    <source>
        <dbReference type="SAM" id="MobiDB-lite"/>
    </source>
</evidence>
<dbReference type="AlphaFoldDB" id="A0A2V1E9H3"/>
<accession>A0A2V1E9H3</accession>
<feature type="region of interest" description="Disordered" evidence="1">
    <location>
        <begin position="31"/>
        <end position="53"/>
    </location>
</feature>
<sequence length="196" mass="21825">MAFSEINTAMSEEFNRLRRSVFEDISKIQVEDDADSTDPDLSPFSGHPIASEPATEDPLHEIAFCIDTLQMIDLPDYQAPEALVVRRADGGIVTIADVVEQLSVYIIAHKNTILEAKGPFLQTTHEITDAGEHVVGIPCYQYGTVSPNTKVAFEGFFGSIEVGRYAVPVELWAEGEESKTLEYFWKSRANPREFPL</sequence>
<keyword evidence="3" id="KW-1185">Reference proteome</keyword>
<name>A0A2V1E9H3_9PLEO</name>